<accession>A0A7M1B9Q5</accession>
<evidence type="ECO:0000259" key="1">
    <source>
        <dbReference type="Pfam" id="PF06527"/>
    </source>
</evidence>
<gene>
    <name evidence="2" type="ORF">FM071_09185</name>
</gene>
<dbReference type="Pfam" id="PF06527">
    <property type="entry name" value="TniQ"/>
    <property type="match status" value="1"/>
</dbReference>
<dbReference type="RefSeq" id="WP_193110717.1">
    <property type="nucleotide sequence ID" value="NZ_CP041406.1"/>
</dbReference>
<feature type="domain" description="TniQ" evidence="1">
    <location>
        <begin position="16"/>
        <end position="155"/>
    </location>
</feature>
<proteinExistence type="predicted"/>
<name>A0A7M1B9Q5_9BACT</name>
<dbReference type="EMBL" id="CP041406">
    <property type="protein sequence ID" value="QOP46457.1"/>
    <property type="molecule type" value="Genomic_DNA"/>
</dbReference>
<dbReference type="AlphaFoldDB" id="A0A7M1B9Q5"/>
<reference evidence="2 3" key="1">
    <citation type="submission" date="2019-07" db="EMBL/GenBank/DDBJ databases">
        <title>Sulfurimonas paralvinellae sp. nov., a novel mesophilic, hydrogen- and sulfur-oxidizing chemolithoautotroph within the Epsilonproteo- bacteria isolated from a deep-sea hydrothermal vent polychaete nest, reclassification of Thiomicrospira denitrificans as Sulfurimonas denitrificans comb. nov. and emended description of the genus Sulfurimonas.</title>
        <authorList>
            <person name="Wang S."/>
            <person name="Jiang L."/>
            <person name="Shao Z."/>
        </authorList>
    </citation>
    <scope>NUCLEOTIDE SEQUENCE [LARGE SCALE GENOMIC DNA]</scope>
    <source>
        <strain evidence="2 3">GO25</strain>
    </source>
</reference>
<dbReference type="KEGG" id="spal:FM071_09185"/>
<evidence type="ECO:0000313" key="2">
    <source>
        <dbReference type="EMBL" id="QOP46457.1"/>
    </source>
</evidence>
<organism evidence="2 3">
    <name type="scientific">Sulfurimonas paralvinellae</name>
    <dbReference type="NCBI Taxonomy" id="317658"/>
    <lineage>
        <taxon>Bacteria</taxon>
        <taxon>Pseudomonadati</taxon>
        <taxon>Campylobacterota</taxon>
        <taxon>Epsilonproteobacteria</taxon>
        <taxon>Campylobacterales</taxon>
        <taxon>Sulfurimonadaceae</taxon>
        <taxon>Sulfurimonas</taxon>
    </lineage>
</organism>
<keyword evidence="3" id="KW-1185">Reference proteome</keyword>
<protein>
    <submittedName>
        <fullName evidence="2">TniQ family protein</fullName>
    </submittedName>
</protein>
<dbReference type="InterPro" id="IPR009492">
    <property type="entry name" value="TniQ"/>
</dbReference>
<dbReference type="Proteomes" id="UP000593580">
    <property type="component" value="Chromosome"/>
</dbReference>
<evidence type="ECO:0000313" key="3">
    <source>
        <dbReference type="Proteomes" id="UP000593580"/>
    </source>
</evidence>
<sequence length="387" mass="46180">MYKRKRNWIEDYKFHIIPKILPDELLSSWLTRTAFAHSRTLSLFTTTYIKNEGANLSRIDLDFRYDEQLFAILADKSRLSVSEILKMSLRNEEGYLFACNKCLYPPKQIRKLLDKRTHYGLMFCPICLREDKTPYFRKQWRYLFYNACPKHQVYLVDRCGGCFERIRFHKMALSDAIVYCHNCGRDLRKTRPKKVNDKHRYGIQAVEWFETGLKNGYFIIDHEKINSLWIFQAFTNLYAMLKSLKNLQLSNFPLLHEYQELQAKLSKYNSKKASLIYENFLLTAMVYHLFQNFPRNFRAFIKENNLTHRDFIHGFKNIPFWYLGIIQDLVPVENKIGREISESEVIGAINYLKQNNQKVTQQSVAHVVGCHFSIHKQFVKIYQRRAD</sequence>